<feature type="region of interest" description="Disordered" evidence="1">
    <location>
        <begin position="290"/>
        <end position="314"/>
    </location>
</feature>
<protein>
    <recommendedName>
        <fullName evidence="4">AAA domain-containing protein</fullName>
    </recommendedName>
</protein>
<name>A0ABS4SDV5_9PROT</name>
<dbReference type="Proteomes" id="UP000781958">
    <property type="component" value="Unassembled WGS sequence"/>
</dbReference>
<dbReference type="InterPro" id="IPR027417">
    <property type="entry name" value="P-loop_NTPase"/>
</dbReference>
<accession>A0ABS4SDV5</accession>
<dbReference type="EMBL" id="JAGINP010000001">
    <property type="protein sequence ID" value="MBP2290763.1"/>
    <property type="molecule type" value="Genomic_DNA"/>
</dbReference>
<dbReference type="SUPFAM" id="SSF52540">
    <property type="entry name" value="P-loop containing nucleoside triphosphate hydrolases"/>
    <property type="match status" value="1"/>
</dbReference>
<proteinExistence type="predicted"/>
<evidence type="ECO:0000313" key="3">
    <source>
        <dbReference type="Proteomes" id="UP000781958"/>
    </source>
</evidence>
<organism evidence="2 3">
    <name type="scientific">Azospirillum rugosum</name>
    <dbReference type="NCBI Taxonomy" id="416170"/>
    <lineage>
        <taxon>Bacteria</taxon>
        <taxon>Pseudomonadati</taxon>
        <taxon>Pseudomonadota</taxon>
        <taxon>Alphaproteobacteria</taxon>
        <taxon>Rhodospirillales</taxon>
        <taxon>Azospirillaceae</taxon>
        <taxon>Azospirillum</taxon>
    </lineage>
</organism>
<evidence type="ECO:0000313" key="2">
    <source>
        <dbReference type="EMBL" id="MBP2290763.1"/>
    </source>
</evidence>
<reference evidence="2 3" key="1">
    <citation type="submission" date="2021-03" db="EMBL/GenBank/DDBJ databases">
        <title>Genomic Encyclopedia of Type Strains, Phase III (KMG-III): the genomes of soil and plant-associated and newly described type strains.</title>
        <authorList>
            <person name="Whitman W."/>
        </authorList>
    </citation>
    <scope>NUCLEOTIDE SEQUENCE [LARGE SCALE GENOMIC DNA]</scope>
    <source>
        <strain evidence="2 3">IMMIB AFH-6</strain>
    </source>
</reference>
<evidence type="ECO:0000256" key="1">
    <source>
        <dbReference type="SAM" id="MobiDB-lite"/>
    </source>
</evidence>
<dbReference type="Pfam" id="PF13479">
    <property type="entry name" value="AAA_24"/>
    <property type="match status" value="1"/>
</dbReference>
<keyword evidence="3" id="KW-1185">Reference proteome</keyword>
<sequence>MPIIDIKPARREGSHVLVSFTGPSGSGKTMTAIKVARGLIGLQGRLGFLDTETGRGRLYSDLTAYDYGELTPPFSPTRFIGAIDDFEAHGVDALILDSASHEWEGVGGVQEMAEATGKQGLLKWQQPKAAHKRFVNRLLTSRMHIFICLRAREKMIQAKDERGRDQIVSDGYHEIQEKNFIYEMTASVLLLPGGRKLVTKCPAALQAAFGPVGQESVGYLDEGTGRMLGEWVKGGDPVDQAFEAMKRTATKMAETGVEGFREWWKRLPPTDRDRLKPQLANLQSIAEEADRVAGLGADQLPDGTTDDDFPGTRA</sequence>
<evidence type="ECO:0008006" key="4">
    <source>
        <dbReference type="Google" id="ProtNLM"/>
    </source>
</evidence>
<comment type="caution">
    <text evidence="2">The sequence shown here is derived from an EMBL/GenBank/DDBJ whole genome shotgun (WGS) entry which is preliminary data.</text>
</comment>
<feature type="compositionally biased region" description="Acidic residues" evidence="1">
    <location>
        <begin position="304"/>
        <end position="314"/>
    </location>
</feature>
<dbReference type="RefSeq" id="WP_209763215.1">
    <property type="nucleotide sequence ID" value="NZ_JAGINP010000001.1"/>
</dbReference>
<gene>
    <name evidence="2" type="ORF">J2851_000500</name>
</gene>